<dbReference type="Proteomes" id="UP000017090">
    <property type="component" value="Unassembled WGS sequence"/>
</dbReference>
<evidence type="ECO:0000313" key="10">
    <source>
        <dbReference type="EMBL" id="ERT58755.1"/>
    </source>
</evidence>
<dbReference type="EMBL" id="AWXA01000041">
    <property type="protein sequence ID" value="ERT58755.1"/>
    <property type="molecule type" value="Genomic_DNA"/>
</dbReference>
<name>U7UHD4_9FIRM</name>
<gene>
    <name evidence="10" type="primary">pfkB</name>
    <name evidence="10" type="ORF">HMPREF1250_1819</name>
</gene>
<evidence type="ECO:0000256" key="3">
    <source>
        <dbReference type="ARBA" id="ARBA00022741"/>
    </source>
</evidence>
<keyword evidence="2 7" id="KW-0808">Transferase</keyword>
<comment type="catalytic activity">
    <reaction evidence="7">
        <text>D-tagatofuranose 6-phosphate + ATP = D-tagatofuranose 1,6-bisphosphate + ADP + H(+)</text>
        <dbReference type="Rhea" id="RHEA:12420"/>
        <dbReference type="ChEBI" id="CHEBI:15378"/>
        <dbReference type="ChEBI" id="CHEBI:30616"/>
        <dbReference type="ChEBI" id="CHEBI:58694"/>
        <dbReference type="ChEBI" id="CHEBI:58695"/>
        <dbReference type="ChEBI" id="CHEBI:456216"/>
        <dbReference type="EC" id="2.7.1.144"/>
    </reaction>
</comment>
<dbReference type="InterPro" id="IPR029056">
    <property type="entry name" value="Ribokinase-like"/>
</dbReference>
<comment type="function">
    <text evidence="8">Catalyzes the ATP-dependent phosphorylation of fructose-l-phosphate to fructose-l,6-bisphosphate.</text>
</comment>
<evidence type="ECO:0000256" key="1">
    <source>
        <dbReference type="ARBA" id="ARBA00005380"/>
    </source>
</evidence>
<proteinExistence type="inferred from homology"/>
<dbReference type="Pfam" id="PF00294">
    <property type="entry name" value="PfkB"/>
    <property type="match status" value="1"/>
</dbReference>
<dbReference type="PROSITE" id="PS00584">
    <property type="entry name" value="PFKB_KINASES_2"/>
    <property type="match status" value="1"/>
</dbReference>
<comment type="similarity">
    <text evidence="7">Belongs to the carbohydrate kinase PfkB family. LacC subfamily.</text>
</comment>
<dbReference type="EC" id="2.7.1.144" evidence="7"/>
<comment type="catalytic activity">
    <reaction evidence="6 8">
        <text>beta-D-fructose 1-phosphate + ATP = beta-D-fructose 1,6-bisphosphate + ADP + H(+)</text>
        <dbReference type="Rhea" id="RHEA:14213"/>
        <dbReference type="ChEBI" id="CHEBI:15378"/>
        <dbReference type="ChEBI" id="CHEBI:30616"/>
        <dbReference type="ChEBI" id="CHEBI:32966"/>
        <dbReference type="ChEBI" id="CHEBI:138881"/>
        <dbReference type="ChEBI" id="CHEBI:456216"/>
        <dbReference type="EC" id="2.7.1.56"/>
    </reaction>
</comment>
<keyword evidence="7" id="KW-0423">Lactose metabolism</keyword>
<evidence type="ECO:0000256" key="8">
    <source>
        <dbReference type="RuleBase" id="RU369061"/>
    </source>
</evidence>
<evidence type="ECO:0000313" key="11">
    <source>
        <dbReference type="Proteomes" id="UP000017090"/>
    </source>
</evidence>
<evidence type="ECO:0000256" key="2">
    <source>
        <dbReference type="ARBA" id="ARBA00022679"/>
    </source>
</evidence>
<keyword evidence="3 7" id="KW-0547">Nucleotide-binding</keyword>
<reference evidence="10 11" key="1">
    <citation type="submission" date="2013-09" db="EMBL/GenBank/DDBJ databases">
        <authorList>
            <person name="Durkin A.S."/>
            <person name="Haft D.R."/>
            <person name="McCorrison J."/>
            <person name="Torralba M."/>
            <person name="Gillis M."/>
            <person name="Haft D.H."/>
            <person name="Methe B."/>
            <person name="Sutton G."/>
            <person name="Nelson K.E."/>
        </authorList>
    </citation>
    <scope>NUCLEOTIDE SEQUENCE [LARGE SCALE GENOMIC DNA]</scope>
    <source>
        <strain evidence="10 11">BV3C16-1</strain>
    </source>
</reference>
<keyword evidence="4 8" id="KW-0418">Kinase</keyword>
<evidence type="ECO:0000256" key="5">
    <source>
        <dbReference type="ARBA" id="ARBA00022840"/>
    </source>
</evidence>
<evidence type="ECO:0000256" key="6">
    <source>
        <dbReference type="ARBA" id="ARBA00047745"/>
    </source>
</evidence>
<dbReference type="GO" id="GO:0008662">
    <property type="term" value="F:1-phosphofructokinase activity"/>
    <property type="evidence" value="ECO:0007669"/>
    <property type="project" value="UniProtKB-UniRule"/>
</dbReference>
<dbReference type="SUPFAM" id="SSF53613">
    <property type="entry name" value="Ribokinase-like"/>
    <property type="match status" value="1"/>
</dbReference>
<dbReference type="NCBIfam" id="TIGR03168">
    <property type="entry name" value="1-PFK"/>
    <property type="match status" value="1"/>
</dbReference>
<dbReference type="eggNOG" id="COG1105">
    <property type="taxonomic scope" value="Bacteria"/>
</dbReference>
<evidence type="ECO:0000259" key="9">
    <source>
        <dbReference type="Pfam" id="PF00294"/>
    </source>
</evidence>
<dbReference type="PATRIC" id="fig|1111454.3.peg.1484"/>
<comment type="pathway">
    <text evidence="7">Carbohydrate metabolism; D-tagatose 6-phosphate degradation; D-glyceraldehyde 3-phosphate and glycerone phosphate from D-tagatose 6-phosphate: step 1/2.</text>
</comment>
<dbReference type="GO" id="GO:0009024">
    <property type="term" value="F:tagatose-6-phosphate kinase activity"/>
    <property type="evidence" value="ECO:0007669"/>
    <property type="project" value="UniProtKB-EC"/>
</dbReference>
<dbReference type="PANTHER" id="PTHR46566:SF1">
    <property type="entry name" value="1-PHOSPHOFRUCTOKINASE"/>
    <property type="match status" value="1"/>
</dbReference>
<dbReference type="OrthoDB" id="9801219at2"/>
<keyword evidence="11" id="KW-1185">Reference proteome</keyword>
<sequence length="307" mass="33206">MIYTVTFNPSLDYVVRVKRFVSGDINRAEEKRIYPGGKGINVALMLGNLGIPAKMLGFVAGFTGQEIERLCRVNGGDCDFIRLTEGNSRINVKISAASETAVNGMGPHLPASALDALTERLQRLQDGDTLVLAGSIPADIPVDIYEQILKGLSGRPIRTVVDATGDLLKKVLNYHPFLIKPNQAELGELFALELHRDEEVVLCARRLQAMGACNVLVSLGSKGALLLGEDKKVYRLSAAAGTLVNSVGSGDSMVAGFLAGYERYDGDLQKALQLGISAGSASAFRPWLAEKEDVMRLFSLQLNKERR</sequence>
<dbReference type="PIRSF" id="PIRSF000535">
    <property type="entry name" value="1PFK/6PFK/LacC"/>
    <property type="match status" value="1"/>
</dbReference>
<dbReference type="AlphaFoldDB" id="U7UHD4"/>
<dbReference type="InterPro" id="IPR022463">
    <property type="entry name" value="1-PFruKinase"/>
</dbReference>
<organism evidence="10 11">
    <name type="scientific">Megasphaera vaginalis</name>
    <name type="common">ex Srinivasan et al. 2021</name>
    <dbReference type="NCBI Taxonomy" id="1111454"/>
    <lineage>
        <taxon>Bacteria</taxon>
        <taxon>Bacillati</taxon>
        <taxon>Bacillota</taxon>
        <taxon>Negativicutes</taxon>
        <taxon>Veillonellales</taxon>
        <taxon>Veillonellaceae</taxon>
        <taxon>Megasphaera</taxon>
    </lineage>
</organism>
<dbReference type="GO" id="GO:0005829">
    <property type="term" value="C:cytosol"/>
    <property type="evidence" value="ECO:0007669"/>
    <property type="project" value="TreeGrafter"/>
</dbReference>
<protein>
    <recommendedName>
        <fullName evidence="7">Tagatose-6-phosphate kinase</fullName>
        <ecNumber evidence="7">2.7.1.144</ecNumber>
    </recommendedName>
</protein>
<dbReference type="STRING" id="1111454.HMPREF1250_1819"/>
<dbReference type="GO" id="GO:2001059">
    <property type="term" value="P:D-tagatose 6-phosphate catabolic process"/>
    <property type="evidence" value="ECO:0007669"/>
    <property type="project" value="UniProtKB-UniPathway"/>
</dbReference>
<keyword evidence="5 7" id="KW-0067">ATP-binding</keyword>
<evidence type="ECO:0000256" key="4">
    <source>
        <dbReference type="ARBA" id="ARBA00022777"/>
    </source>
</evidence>
<dbReference type="UniPathway" id="UPA00704">
    <property type="reaction ID" value="UER00715"/>
</dbReference>
<dbReference type="GO" id="GO:0005988">
    <property type="term" value="P:lactose metabolic process"/>
    <property type="evidence" value="ECO:0007669"/>
    <property type="project" value="UniProtKB-KW"/>
</dbReference>
<dbReference type="GO" id="GO:0005524">
    <property type="term" value="F:ATP binding"/>
    <property type="evidence" value="ECO:0007669"/>
    <property type="project" value="UniProtKB-UniRule"/>
</dbReference>
<dbReference type="InterPro" id="IPR011611">
    <property type="entry name" value="PfkB_dom"/>
</dbReference>
<dbReference type="InterPro" id="IPR002173">
    <property type="entry name" value="Carboh/pur_kinase_PfkB_CS"/>
</dbReference>
<dbReference type="Gene3D" id="3.40.1190.20">
    <property type="match status" value="1"/>
</dbReference>
<dbReference type="InterPro" id="IPR017583">
    <property type="entry name" value="Tagatose/fructose_Pkinase"/>
</dbReference>
<dbReference type="CDD" id="cd01164">
    <property type="entry name" value="FruK_PfkB_like"/>
    <property type="match status" value="1"/>
</dbReference>
<evidence type="ECO:0000256" key="7">
    <source>
        <dbReference type="PIRNR" id="PIRNR000535"/>
    </source>
</evidence>
<feature type="domain" description="Carbohydrate kinase PfkB" evidence="9">
    <location>
        <begin position="8"/>
        <end position="283"/>
    </location>
</feature>
<dbReference type="PANTHER" id="PTHR46566">
    <property type="entry name" value="1-PHOSPHOFRUCTOKINASE-RELATED"/>
    <property type="match status" value="1"/>
</dbReference>
<comment type="similarity">
    <text evidence="1">Belongs to the carbohydrate kinase pfkB family.</text>
</comment>
<dbReference type="RefSeq" id="WP_023054054.1">
    <property type="nucleotide sequence ID" value="NZ_AWXA01000041.1"/>
</dbReference>
<dbReference type="NCBIfam" id="TIGR03828">
    <property type="entry name" value="pfkB"/>
    <property type="match status" value="1"/>
</dbReference>
<accession>U7UHD4</accession>
<comment type="caution">
    <text evidence="10">The sequence shown here is derived from an EMBL/GenBank/DDBJ whole genome shotgun (WGS) entry which is preliminary data.</text>
</comment>